<evidence type="ECO:0000259" key="6">
    <source>
        <dbReference type="Pfam" id="PF07980"/>
    </source>
</evidence>
<dbReference type="Gene3D" id="1.25.40.900">
    <property type="match status" value="1"/>
</dbReference>
<dbReference type="SUPFAM" id="SSF48452">
    <property type="entry name" value="TPR-like"/>
    <property type="match status" value="1"/>
</dbReference>
<keyword evidence="3" id="KW-0732">Signal</keyword>
<gene>
    <name evidence="8" type="ORF">IQ31_04573</name>
</gene>
<dbReference type="RefSeq" id="WP_145330126.1">
    <property type="nucleotide sequence ID" value="NZ_VLKR01000033.1"/>
</dbReference>
<dbReference type="Gene3D" id="2.20.20.130">
    <property type="match status" value="1"/>
</dbReference>
<evidence type="ECO:0000256" key="4">
    <source>
        <dbReference type="ARBA" id="ARBA00023136"/>
    </source>
</evidence>
<reference evidence="8 9" key="1">
    <citation type="journal article" date="2015" name="Stand. Genomic Sci.">
        <title>Genomic Encyclopedia of Bacterial and Archaeal Type Strains, Phase III: the genomes of soil and plant-associated and newly described type strains.</title>
        <authorList>
            <person name="Whitman W.B."/>
            <person name="Woyke T."/>
            <person name="Klenk H.P."/>
            <person name="Zhou Y."/>
            <person name="Lilburn T.G."/>
            <person name="Beck B.J."/>
            <person name="De Vos P."/>
            <person name="Vandamme P."/>
            <person name="Eisen J.A."/>
            <person name="Garrity G."/>
            <person name="Hugenholtz P."/>
            <person name="Kyrpides N.C."/>
        </authorList>
    </citation>
    <scope>NUCLEOTIDE SEQUENCE [LARGE SCALE GENOMIC DNA]</scope>
    <source>
        <strain evidence="8 9">CGMCC 1.6855</strain>
    </source>
</reference>
<dbReference type="Pfam" id="PF07980">
    <property type="entry name" value="SusD_RagB"/>
    <property type="match status" value="1"/>
</dbReference>
<evidence type="ECO:0000256" key="3">
    <source>
        <dbReference type="ARBA" id="ARBA00022729"/>
    </source>
</evidence>
<comment type="caution">
    <text evidence="8">The sequence shown here is derived from an EMBL/GenBank/DDBJ whole genome shotgun (WGS) entry which is preliminary data.</text>
</comment>
<evidence type="ECO:0000259" key="7">
    <source>
        <dbReference type="Pfam" id="PF14322"/>
    </source>
</evidence>
<sequence>MNIKMLSIAFLVTLGTTGCSKFLDKEPENKVSVDLLFSDMQGAKSALAGVYEDLFQSTYYNGLRMVYPDLLGGNLTFTVASKTTLSDVYSFETDAENGSMNSLYSYQYTLLNAINNIIKRVPAMQNVSELERNNVMAQAYGLRALVHFDLVQLYAQPYRYTENASHPGIILAKTTIIPNEAQIARSTVADVYQFIQADLSLADSLFANSKAIFEGNAKIYMSLQASKALQARLALNRNDWEKAYQLCAELLKANYSLYTNAEYIDSWKQANTKESIFELAVPSNYSSNSIGSYYVNDSGNSYYQFGPSQDLIHLYGQNDVRAQGGIFKYPTIQTAVTSVKLIRLSEIYLIHAEAAAELGYANEAISDLNVIRLRGNPQLGAYLFNTKDLLIKEILDERRRELCLEGFLYLDLMRRGQSVMRNDCTGANCNVTYPNDHMVLPIPQQSVLSNSLMRQNPGY</sequence>
<dbReference type="Pfam" id="PF14322">
    <property type="entry name" value="SusD-like_3"/>
    <property type="match status" value="1"/>
</dbReference>
<dbReference type="AlphaFoldDB" id="A0A562M8B5"/>
<protein>
    <submittedName>
        <fullName evidence="8">Putative outer membrane starch-binding protein</fullName>
    </submittedName>
</protein>
<name>A0A562M8B5_9SPHI</name>
<evidence type="ECO:0000256" key="2">
    <source>
        <dbReference type="ARBA" id="ARBA00006275"/>
    </source>
</evidence>
<dbReference type="Proteomes" id="UP000315908">
    <property type="component" value="Unassembled WGS sequence"/>
</dbReference>
<comment type="subcellular location">
    <subcellularLocation>
        <location evidence="1">Cell outer membrane</location>
    </subcellularLocation>
</comment>
<dbReference type="OrthoDB" id="1080118at2"/>
<feature type="domain" description="RagB/SusD" evidence="6">
    <location>
        <begin position="334"/>
        <end position="459"/>
    </location>
</feature>
<dbReference type="CDD" id="cd08977">
    <property type="entry name" value="SusD"/>
    <property type="match status" value="1"/>
</dbReference>
<dbReference type="EMBL" id="VLKR01000033">
    <property type="protein sequence ID" value="TWI16120.1"/>
    <property type="molecule type" value="Genomic_DNA"/>
</dbReference>
<dbReference type="PROSITE" id="PS51257">
    <property type="entry name" value="PROKAR_LIPOPROTEIN"/>
    <property type="match status" value="1"/>
</dbReference>
<comment type="similarity">
    <text evidence="2">Belongs to the SusD family.</text>
</comment>
<evidence type="ECO:0000313" key="9">
    <source>
        <dbReference type="Proteomes" id="UP000315908"/>
    </source>
</evidence>
<keyword evidence="5" id="KW-0998">Cell outer membrane</keyword>
<dbReference type="InterPro" id="IPR012944">
    <property type="entry name" value="SusD_RagB_dom"/>
</dbReference>
<accession>A0A562M8B5</accession>
<dbReference type="InterPro" id="IPR011990">
    <property type="entry name" value="TPR-like_helical_dom_sf"/>
</dbReference>
<organism evidence="8 9">
    <name type="scientific">Sphingobacterium siyangense</name>
    <dbReference type="NCBI Taxonomy" id="459529"/>
    <lineage>
        <taxon>Bacteria</taxon>
        <taxon>Pseudomonadati</taxon>
        <taxon>Bacteroidota</taxon>
        <taxon>Sphingobacteriia</taxon>
        <taxon>Sphingobacteriales</taxon>
        <taxon>Sphingobacteriaceae</taxon>
        <taxon>Sphingobacterium</taxon>
    </lineage>
</organism>
<feature type="domain" description="SusD-like N-terminal" evidence="7">
    <location>
        <begin position="21"/>
        <end position="232"/>
    </location>
</feature>
<dbReference type="GO" id="GO:0009279">
    <property type="term" value="C:cell outer membrane"/>
    <property type="evidence" value="ECO:0007669"/>
    <property type="project" value="UniProtKB-SubCell"/>
</dbReference>
<keyword evidence="4" id="KW-0472">Membrane</keyword>
<evidence type="ECO:0000256" key="5">
    <source>
        <dbReference type="ARBA" id="ARBA00023237"/>
    </source>
</evidence>
<dbReference type="Gene3D" id="1.25.40.390">
    <property type="match status" value="1"/>
</dbReference>
<proteinExistence type="inferred from homology"/>
<evidence type="ECO:0000313" key="8">
    <source>
        <dbReference type="EMBL" id="TWI16120.1"/>
    </source>
</evidence>
<dbReference type="InterPro" id="IPR033985">
    <property type="entry name" value="SusD-like_N"/>
</dbReference>
<evidence type="ECO:0000256" key="1">
    <source>
        <dbReference type="ARBA" id="ARBA00004442"/>
    </source>
</evidence>